<dbReference type="OrthoDB" id="3393523at2"/>
<keyword evidence="6" id="KW-1185">Reference proteome</keyword>
<keyword evidence="3" id="KW-0813">Transport</keyword>
<proteinExistence type="predicted"/>
<evidence type="ECO:0000256" key="2">
    <source>
        <dbReference type="ARBA" id="ARBA00020422"/>
    </source>
</evidence>
<organism evidence="5 6">
    <name type="scientific">Kutzneria buriramensis</name>
    <dbReference type="NCBI Taxonomy" id="1045776"/>
    <lineage>
        <taxon>Bacteria</taxon>
        <taxon>Bacillati</taxon>
        <taxon>Actinomycetota</taxon>
        <taxon>Actinomycetes</taxon>
        <taxon>Pseudonocardiales</taxon>
        <taxon>Pseudonocardiaceae</taxon>
        <taxon>Kutzneria</taxon>
    </lineage>
</organism>
<evidence type="ECO:0000256" key="1">
    <source>
        <dbReference type="ARBA" id="ARBA00003681"/>
    </source>
</evidence>
<accession>A0A3E0GXS7</accession>
<dbReference type="Pfam" id="PF00381">
    <property type="entry name" value="PTS-HPr"/>
    <property type="match status" value="1"/>
</dbReference>
<evidence type="ECO:0000313" key="5">
    <source>
        <dbReference type="EMBL" id="REH34749.1"/>
    </source>
</evidence>
<evidence type="ECO:0000256" key="3">
    <source>
        <dbReference type="ARBA" id="ARBA00022597"/>
    </source>
</evidence>
<dbReference type="PANTHER" id="PTHR33705">
    <property type="entry name" value="PHOSPHOCARRIER PROTEIN HPR"/>
    <property type="match status" value="1"/>
</dbReference>
<comment type="function">
    <text evidence="1">General (non sugar-specific) component of the phosphoenolpyruvate-dependent sugar phosphotransferase system (sugar PTS). This major carbohydrate active-transport system catalyzes the phosphorylation of incoming sugar substrates concomitantly with their translocation across the cell membrane. The phosphoryl group from phosphoenolpyruvate (PEP) is transferred to the phosphoryl carrier protein HPr by enzyme I. Phospho-HPr then transfers it to the PTS EIIA domain.</text>
</comment>
<dbReference type="InterPro" id="IPR000032">
    <property type="entry name" value="HPr-like"/>
</dbReference>
<feature type="domain" description="HPr" evidence="4">
    <location>
        <begin position="4"/>
        <end position="88"/>
    </location>
</feature>
<dbReference type="InterPro" id="IPR050399">
    <property type="entry name" value="HPr"/>
</dbReference>
<reference evidence="5 6" key="1">
    <citation type="submission" date="2018-08" db="EMBL/GenBank/DDBJ databases">
        <title>Genomic Encyclopedia of Archaeal and Bacterial Type Strains, Phase II (KMG-II): from individual species to whole genera.</title>
        <authorList>
            <person name="Goeker M."/>
        </authorList>
    </citation>
    <scope>NUCLEOTIDE SEQUENCE [LARGE SCALE GENOMIC DNA]</scope>
    <source>
        <strain evidence="5 6">DSM 45791</strain>
    </source>
</reference>
<dbReference type="EMBL" id="QUNO01000019">
    <property type="protein sequence ID" value="REH34749.1"/>
    <property type="molecule type" value="Genomic_DNA"/>
</dbReference>
<dbReference type="Proteomes" id="UP000256269">
    <property type="component" value="Unassembled WGS sequence"/>
</dbReference>
<dbReference type="AlphaFoldDB" id="A0A3E0GXS7"/>
<dbReference type="PANTHER" id="PTHR33705:SF1">
    <property type="entry name" value="PHOSPHOCARRIER PROTEIN HPR"/>
    <property type="match status" value="1"/>
</dbReference>
<dbReference type="InterPro" id="IPR035895">
    <property type="entry name" value="HPr-like_sf"/>
</dbReference>
<dbReference type="Gene3D" id="3.30.1340.10">
    <property type="entry name" value="HPr-like"/>
    <property type="match status" value="1"/>
</dbReference>
<dbReference type="PRINTS" id="PR00107">
    <property type="entry name" value="PHOSPHOCPHPR"/>
</dbReference>
<keyword evidence="3" id="KW-0762">Sugar transport</keyword>
<name>A0A3E0GXS7_9PSEU</name>
<protein>
    <recommendedName>
        <fullName evidence="2">Phosphocarrier protein HPr</fullName>
    </recommendedName>
</protein>
<evidence type="ECO:0000313" key="6">
    <source>
        <dbReference type="Proteomes" id="UP000256269"/>
    </source>
</evidence>
<dbReference type="PROSITE" id="PS51350">
    <property type="entry name" value="PTS_HPR_DOM"/>
    <property type="match status" value="1"/>
</dbReference>
<comment type="caution">
    <text evidence="5">The sequence shown here is derived from an EMBL/GenBank/DDBJ whole genome shotgun (WGS) entry which is preliminary data.</text>
</comment>
<dbReference type="NCBIfam" id="TIGR01003">
    <property type="entry name" value="PTS_HPr_family"/>
    <property type="match status" value="1"/>
</dbReference>
<evidence type="ECO:0000259" key="4">
    <source>
        <dbReference type="PROSITE" id="PS51350"/>
    </source>
</evidence>
<dbReference type="SUPFAM" id="SSF55594">
    <property type="entry name" value="HPr-like"/>
    <property type="match status" value="1"/>
</dbReference>
<dbReference type="CDD" id="cd00367">
    <property type="entry name" value="PTS-HPr_like"/>
    <property type="match status" value="1"/>
</dbReference>
<gene>
    <name evidence="5" type="ORF">BCF44_11925</name>
</gene>
<dbReference type="RefSeq" id="WP_116180171.1">
    <property type="nucleotide sequence ID" value="NZ_CP144375.1"/>
</dbReference>
<sequence>MSPSSDVHTTVVLPANLHARPAGKLAQAAAQFTSTIRIEHAGRAINPTGVLSVMSLGATAGSTVTISAYGPDADTAVTSLAHILATAE</sequence>